<feature type="domain" description="Metallo-beta-lactamase" evidence="1">
    <location>
        <begin position="20"/>
        <end position="111"/>
    </location>
</feature>
<dbReference type="InterPro" id="IPR001279">
    <property type="entry name" value="Metallo-B-lactamas"/>
</dbReference>
<name>X1P765_9ZZZZ</name>
<protein>
    <recommendedName>
        <fullName evidence="1">Metallo-beta-lactamase domain-containing protein</fullName>
    </recommendedName>
</protein>
<dbReference type="AlphaFoldDB" id="X1P765"/>
<feature type="non-terminal residue" evidence="2">
    <location>
        <position position="151"/>
    </location>
</feature>
<dbReference type="InterPro" id="IPR052159">
    <property type="entry name" value="Competence_DNA_uptake"/>
</dbReference>
<comment type="caution">
    <text evidence="2">The sequence shown here is derived from an EMBL/GenBank/DDBJ whole genome shotgun (WGS) entry which is preliminary data.</text>
</comment>
<evidence type="ECO:0000313" key="2">
    <source>
        <dbReference type="EMBL" id="GAI34860.1"/>
    </source>
</evidence>
<organism evidence="2">
    <name type="scientific">marine sediment metagenome</name>
    <dbReference type="NCBI Taxonomy" id="412755"/>
    <lineage>
        <taxon>unclassified sequences</taxon>
        <taxon>metagenomes</taxon>
        <taxon>ecological metagenomes</taxon>
    </lineage>
</organism>
<accession>X1P765</accession>
<dbReference type="InterPro" id="IPR035681">
    <property type="entry name" value="ComA-like_MBL"/>
</dbReference>
<dbReference type="PANTHER" id="PTHR30619:SF1">
    <property type="entry name" value="RECOMBINATION PROTEIN 2"/>
    <property type="match status" value="1"/>
</dbReference>
<dbReference type="InterPro" id="IPR036866">
    <property type="entry name" value="RibonucZ/Hydroxyglut_hydro"/>
</dbReference>
<reference evidence="2" key="1">
    <citation type="journal article" date="2014" name="Front. Microbiol.">
        <title>High frequency of phylogenetically diverse reductive dehalogenase-homologous genes in deep subseafloor sedimentary metagenomes.</title>
        <authorList>
            <person name="Kawai M."/>
            <person name="Futagami T."/>
            <person name="Toyoda A."/>
            <person name="Takaki Y."/>
            <person name="Nishi S."/>
            <person name="Hori S."/>
            <person name="Arai W."/>
            <person name="Tsubouchi T."/>
            <person name="Morono Y."/>
            <person name="Uchiyama I."/>
            <person name="Ito T."/>
            <person name="Fujiyama A."/>
            <person name="Inagaki F."/>
            <person name="Takami H."/>
        </authorList>
    </citation>
    <scope>NUCLEOTIDE SEQUENCE</scope>
    <source>
        <strain evidence="2">Expedition CK06-06</strain>
    </source>
</reference>
<sequence length="151" mass="16843">MISYPFTSSCRDLKITALDIGQGDSILVEFPGRKKMLIDGGGSRTGTFDIGENVVSPFLWHKGIKKIDYLVLSHAHPDHMNGLKSVVKNFKIGEFWEAYIPRDNKDYALFKATLPASLSHKTIFRGDKITLGKIEIKALHPLRSRKAISSA</sequence>
<proteinExistence type="predicted"/>
<dbReference type="CDD" id="cd07731">
    <property type="entry name" value="ComA-like_MBL-fold"/>
    <property type="match status" value="1"/>
</dbReference>
<dbReference type="EMBL" id="BARV01031186">
    <property type="protein sequence ID" value="GAI34860.1"/>
    <property type="molecule type" value="Genomic_DNA"/>
</dbReference>
<dbReference type="Gene3D" id="3.60.15.10">
    <property type="entry name" value="Ribonuclease Z/Hydroxyacylglutathione hydrolase-like"/>
    <property type="match status" value="1"/>
</dbReference>
<dbReference type="SUPFAM" id="SSF56281">
    <property type="entry name" value="Metallo-hydrolase/oxidoreductase"/>
    <property type="match status" value="1"/>
</dbReference>
<evidence type="ECO:0000259" key="1">
    <source>
        <dbReference type="Pfam" id="PF00753"/>
    </source>
</evidence>
<dbReference type="Pfam" id="PF00753">
    <property type="entry name" value="Lactamase_B"/>
    <property type="match status" value="1"/>
</dbReference>
<gene>
    <name evidence="2" type="ORF">S06H3_49393</name>
</gene>
<dbReference type="PANTHER" id="PTHR30619">
    <property type="entry name" value="DNA INTERNALIZATION/COMPETENCE PROTEIN COMEC/REC2"/>
    <property type="match status" value="1"/>
</dbReference>